<feature type="non-terminal residue" evidence="7">
    <location>
        <position position="1"/>
    </location>
</feature>
<keyword evidence="5 6" id="KW-0472">Membrane</keyword>
<dbReference type="InterPro" id="IPR011701">
    <property type="entry name" value="MFS"/>
</dbReference>
<feature type="non-terminal residue" evidence="7">
    <location>
        <position position="176"/>
    </location>
</feature>
<keyword evidence="4 6" id="KW-1133">Transmembrane helix</keyword>
<evidence type="ECO:0000313" key="8">
    <source>
        <dbReference type="Proteomes" id="UP000469670"/>
    </source>
</evidence>
<comment type="subcellular location">
    <subcellularLocation>
        <location evidence="1">Cell membrane</location>
        <topology evidence="1">Multi-pass membrane protein</topology>
    </subcellularLocation>
</comment>
<evidence type="ECO:0000256" key="2">
    <source>
        <dbReference type="ARBA" id="ARBA00022475"/>
    </source>
</evidence>
<evidence type="ECO:0000256" key="3">
    <source>
        <dbReference type="ARBA" id="ARBA00022692"/>
    </source>
</evidence>
<proteinExistence type="predicted"/>
<dbReference type="EMBL" id="JAAGMP010000340">
    <property type="protein sequence ID" value="NEC18038.1"/>
    <property type="molecule type" value="Genomic_DNA"/>
</dbReference>
<feature type="transmembrane region" description="Helical" evidence="6">
    <location>
        <begin position="35"/>
        <end position="61"/>
    </location>
</feature>
<dbReference type="PANTHER" id="PTHR23513:SF17">
    <property type="entry name" value="MEMBRANE PROTEIN"/>
    <property type="match status" value="1"/>
</dbReference>
<keyword evidence="2" id="KW-1003">Cell membrane</keyword>
<dbReference type="Pfam" id="PF07690">
    <property type="entry name" value="MFS_1"/>
    <property type="match status" value="1"/>
</dbReference>
<feature type="transmembrane region" description="Helical" evidence="6">
    <location>
        <begin position="67"/>
        <end position="92"/>
    </location>
</feature>
<gene>
    <name evidence="7" type="ORF">G3I50_07140</name>
</gene>
<sequence length="176" mass="17599">LPGPETPGEASDAEKTPNAWNDLVGGLRYIRRHSLLGPLMLVIALSELGFVGPLNLGLILLSEQRGWGAAGMGWIVAGFAGGAAGSALLLAVRGRVPRAGFVMCLMALVGAIGIAALAQVPTVALAAAVAASVGLTAGLAGALCGALVQTAADPAYLGRVTSVSTFFTYAIAPLSY</sequence>
<name>A0A7K3RS72_9ACTN</name>
<evidence type="ECO:0000256" key="5">
    <source>
        <dbReference type="ARBA" id="ARBA00023136"/>
    </source>
</evidence>
<dbReference type="RefSeq" id="WP_164200738.1">
    <property type="nucleotide sequence ID" value="NZ_JAAGMP010000340.1"/>
</dbReference>
<dbReference type="SUPFAM" id="SSF103473">
    <property type="entry name" value="MFS general substrate transporter"/>
    <property type="match status" value="1"/>
</dbReference>
<reference evidence="7 8" key="1">
    <citation type="submission" date="2020-01" db="EMBL/GenBank/DDBJ databases">
        <title>Insect and environment-associated Actinomycetes.</title>
        <authorList>
            <person name="Currrie C."/>
            <person name="Chevrette M."/>
            <person name="Carlson C."/>
            <person name="Stubbendieck R."/>
            <person name="Wendt-Pienkowski E."/>
        </authorList>
    </citation>
    <scope>NUCLEOTIDE SEQUENCE [LARGE SCALE GENOMIC DNA]</scope>
    <source>
        <strain evidence="7 8">SID7590</strain>
    </source>
</reference>
<evidence type="ECO:0000256" key="1">
    <source>
        <dbReference type="ARBA" id="ARBA00004651"/>
    </source>
</evidence>
<dbReference type="GO" id="GO:0005886">
    <property type="term" value="C:plasma membrane"/>
    <property type="evidence" value="ECO:0007669"/>
    <property type="project" value="UniProtKB-SubCell"/>
</dbReference>
<feature type="transmembrane region" description="Helical" evidence="6">
    <location>
        <begin position="155"/>
        <end position="172"/>
    </location>
</feature>
<comment type="caution">
    <text evidence="7">The sequence shown here is derived from an EMBL/GenBank/DDBJ whole genome shotgun (WGS) entry which is preliminary data.</text>
</comment>
<organism evidence="7 8">
    <name type="scientific">Streptomyces parvus</name>
    <dbReference type="NCBI Taxonomy" id="66428"/>
    <lineage>
        <taxon>Bacteria</taxon>
        <taxon>Bacillati</taxon>
        <taxon>Actinomycetota</taxon>
        <taxon>Actinomycetes</taxon>
        <taxon>Kitasatosporales</taxon>
        <taxon>Streptomycetaceae</taxon>
        <taxon>Streptomyces</taxon>
    </lineage>
</organism>
<dbReference type="InterPro" id="IPR036259">
    <property type="entry name" value="MFS_trans_sf"/>
</dbReference>
<dbReference type="Proteomes" id="UP000469670">
    <property type="component" value="Unassembled WGS sequence"/>
</dbReference>
<evidence type="ECO:0000256" key="4">
    <source>
        <dbReference type="ARBA" id="ARBA00022989"/>
    </source>
</evidence>
<dbReference type="AlphaFoldDB" id="A0A7K3RS72"/>
<accession>A0A7K3RS72</accession>
<protein>
    <submittedName>
        <fullName evidence="7">MFS transporter</fullName>
    </submittedName>
</protein>
<dbReference type="PANTHER" id="PTHR23513">
    <property type="entry name" value="INTEGRAL MEMBRANE EFFLUX PROTEIN-RELATED"/>
    <property type="match status" value="1"/>
</dbReference>
<feature type="transmembrane region" description="Helical" evidence="6">
    <location>
        <begin position="124"/>
        <end position="148"/>
    </location>
</feature>
<evidence type="ECO:0000256" key="6">
    <source>
        <dbReference type="SAM" id="Phobius"/>
    </source>
</evidence>
<feature type="transmembrane region" description="Helical" evidence="6">
    <location>
        <begin position="99"/>
        <end position="118"/>
    </location>
</feature>
<dbReference type="Gene3D" id="1.20.1250.20">
    <property type="entry name" value="MFS general substrate transporter like domains"/>
    <property type="match status" value="1"/>
</dbReference>
<keyword evidence="3 6" id="KW-0812">Transmembrane</keyword>
<evidence type="ECO:0000313" key="7">
    <source>
        <dbReference type="EMBL" id="NEC18038.1"/>
    </source>
</evidence>
<dbReference type="GO" id="GO:0022857">
    <property type="term" value="F:transmembrane transporter activity"/>
    <property type="evidence" value="ECO:0007669"/>
    <property type="project" value="InterPro"/>
</dbReference>